<dbReference type="EMBL" id="LAXD01000001">
    <property type="protein sequence ID" value="KWX01101.1"/>
    <property type="molecule type" value="Genomic_DNA"/>
</dbReference>
<dbReference type="InterPro" id="IPR027417">
    <property type="entry name" value="P-loop_NTPase"/>
</dbReference>
<evidence type="ECO:0000256" key="1">
    <source>
        <dbReference type="SAM" id="Coils"/>
    </source>
</evidence>
<protein>
    <submittedName>
        <fullName evidence="4">Helicase domain protein</fullName>
    </submittedName>
</protein>
<evidence type="ECO:0000313" key="4">
    <source>
        <dbReference type="EMBL" id="KWX01101.1"/>
    </source>
</evidence>
<dbReference type="SMART" id="SM00490">
    <property type="entry name" value="HELICc"/>
    <property type="match status" value="1"/>
</dbReference>
<dbReference type="AlphaFoldDB" id="A0A132MTD0"/>
<dbReference type="SUPFAM" id="SSF52540">
    <property type="entry name" value="P-loop containing nucleoside triphosphate hydrolases"/>
    <property type="match status" value="1"/>
</dbReference>
<dbReference type="PATRIC" id="fig|1469144.10.peg.2309"/>
<evidence type="ECO:0000256" key="2">
    <source>
        <dbReference type="SAM" id="MobiDB-lite"/>
    </source>
</evidence>
<dbReference type="PROSITE" id="PS51194">
    <property type="entry name" value="HELICASE_CTER"/>
    <property type="match status" value="1"/>
</dbReference>
<feature type="compositionally biased region" description="Acidic residues" evidence="2">
    <location>
        <begin position="80"/>
        <end position="89"/>
    </location>
</feature>
<keyword evidence="4" id="KW-0067">ATP-binding</keyword>
<organism evidence="4 5">
    <name type="scientific">Carbonactinospora thermoautotrophica</name>
    <dbReference type="NCBI Taxonomy" id="1469144"/>
    <lineage>
        <taxon>Bacteria</taxon>
        <taxon>Bacillati</taxon>
        <taxon>Actinomycetota</taxon>
        <taxon>Actinomycetes</taxon>
        <taxon>Kitasatosporales</taxon>
        <taxon>Carbonactinosporaceae</taxon>
        <taxon>Carbonactinospora</taxon>
    </lineage>
</organism>
<dbReference type="OrthoDB" id="713315at2"/>
<keyword evidence="5" id="KW-1185">Reference proteome</keyword>
<proteinExistence type="predicted"/>
<feature type="region of interest" description="Disordered" evidence="2">
    <location>
        <begin position="1147"/>
        <end position="1166"/>
    </location>
</feature>
<comment type="caution">
    <text evidence="4">The sequence shown here is derived from an EMBL/GenBank/DDBJ whole genome shotgun (WGS) entry which is preliminary data.</text>
</comment>
<keyword evidence="1" id="KW-0175">Coiled coil</keyword>
<feature type="domain" description="Helicase C-terminal" evidence="3">
    <location>
        <begin position="836"/>
        <end position="1007"/>
    </location>
</feature>
<accession>A0A132MTD0</accession>
<evidence type="ECO:0000313" key="5">
    <source>
        <dbReference type="Proteomes" id="UP000070188"/>
    </source>
</evidence>
<name>A0A132MTD0_9ACTN</name>
<dbReference type="STRING" id="1469144.LI90_2129"/>
<reference evidence="5" key="1">
    <citation type="submission" date="2015-04" db="EMBL/GenBank/DDBJ databases">
        <title>Physiological reanalysis, assessment of diazotrophy, and genome sequences of multiple isolates of Streptomyces thermoautotrophicus.</title>
        <authorList>
            <person name="MacKellar D.C."/>
            <person name="Lieber L."/>
            <person name="Norman J."/>
            <person name="Bolger A."/>
            <person name="Tobin C."/>
            <person name="Murray J.W."/>
            <person name="Chang R."/>
            <person name="Ford T."/>
            <person name="Nguyen P.Q."/>
            <person name="Woodward J."/>
            <person name="Permingeat H."/>
            <person name="Joshi N.S."/>
            <person name="Silver P.A."/>
            <person name="Usadel B."/>
            <person name="Rutherford A.W."/>
            <person name="Friesen M."/>
            <person name="Prell J."/>
        </authorList>
    </citation>
    <scope>NUCLEOTIDE SEQUENCE [LARGE SCALE GENOMIC DNA]</scope>
    <source>
        <strain evidence="5">H1</strain>
    </source>
</reference>
<feature type="coiled-coil region" evidence="1">
    <location>
        <begin position="351"/>
        <end position="382"/>
    </location>
</feature>
<sequence length="1166" mass="128527">MDTEARGQAVAGPLGAGPQPVEVRRRLEELVVRDLLGPIGGETEQMPSRERPTEYYILGRLAPRGTLIDPGGQDTLAEGEPAEEGDIEPEAPGSPSLHPSALGLTCCVLPEARRLRVRAAWGQYLSQKIEVDGEPRRVWQRVPRGGERVIDLAEGRVEPQPVDPEQPDVVVTGRIRRLDGLWYVTLFLVNTQRARDSREDAWVFQAELTVTGEEPGTPVFGHRPAGVSGGDEQDRAEQRRLAMAYRFHPEFAVGHGVGVHAEPADGDPLRAVEIRTTAVPAYEVPHTEAPTPEQDPDLRGLSGLVTDMARLGELADRDPAGLEAALAPLVGAYREWIEARAAEIDDPTRHLAGYRREAEQALADAREAADRIEAGIALLRRDPLARKAFAFANRAMHLQRVHTLAAGRRKDSPELPLAVALQGEDQPKNRSWRPFQLAFILLNLPSLADPRHAERAGEGLADLLWFPTGGGKTEAYLGLTAFTLAVRRLQPPLGGLDPRAGVAVLMRYTLRLLTIQQYQRAATLICACETLRATDPATWGEEPFRIGLWVGAGVTPNNTDNAAEWCKEQRRSGGHRRVLGSPYQLTHCPWCGQRIEPGQDITVDAVARRTVIACGNVADGCPFTLAARPGEGLPVLMVDEEIYRLLPGLLIATVDKFAQLPWNGATQALFGVVDKRCERHGYLTPDLAGADWESPSHPARDGHPKARTVAVSRLRPPDLIIQDELHLIAGPLGSLVGLYECAVDRLCSWELDNAWVSPKVIASTATVRRAERQIGALFLRRTRVFPPPGLETRDSFFARQRGTRPGRRYLGICAHGLRMKNTLIRVYVAVLGAAQKLYEEYGNHPAVDPYLTLVGYFNSLRDLGGMRRVVEDDVATRLGRAAERGLANRRITFPRELTSRMSSDEIPEVLDLLGVPFGGKGGRKPIDVLLATNMIAVGVDVPRLGLMVVTNQPKSTAEYIQATSRVGRTHPGLVFTVLNWARPRDLSHYERFEHFHATFYRHVEGLSVTPFAGRARDRGLTGVLVGLVRNLDPAWNDNLAAQRFDRHSPIADHVVMHLKRRASLITGESRVARDVEDELATRLDEWHKERLQPGRRLAYKRTPRGGDVAGLLREPGLGGWSNLTCPTSLRDVEPGIRLLLNPDYDLGSAAAPPYQNRDQQDEEAAP</sequence>
<gene>
    <name evidence="4" type="ORF">LI90_2129</name>
</gene>
<evidence type="ECO:0000259" key="3">
    <source>
        <dbReference type="PROSITE" id="PS51194"/>
    </source>
</evidence>
<dbReference type="Proteomes" id="UP000070188">
    <property type="component" value="Unassembled WGS sequence"/>
</dbReference>
<feature type="region of interest" description="Disordered" evidence="2">
    <location>
        <begin position="65"/>
        <end position="99"/>
    </location>
</feature>
<keyword evidence="4" id="KW-0378">Hydrolase</keyword>
<keyword evidence="4" id="KW-0547">Nucleotide-binding</keyword>
<feature type="region of interest" description="Disordered" evidence="2">
    <location>
        <begin position="1"/>
        <end position="21"/>
    </location>
</feature>
<dbReference type="InterPro" id="IPR001650">
    <property type="entry name" value="Helicase_C-like"/>
</dbReference>
<keyword evidence="4" id="KW-0347">Helicase</keyword>
<dbReference type="NCBIfam" id="NF038325">
    <property type="entry name" value="DISARM_DrmAS"/>
    <property type="match status" value="1"/>
</dbReference>
<dbReference type="CDD" id="cd18785">
    <property type="entry name" value="SF2_C"/>
    <property type="match status" value="1"/>
</dbReference>
<dbReference type="GO" id="GO:0004386">
    <property type="term" value="F:helicase activity"/>
    <property type="evidence" value="ECO:0007669"/>
    <property type="project" value="UniProtKB-KW"/>
</dbReference>
<dbReference type="RefSeq" id="WP_066887299.1">
    <property type="nucleotide sequence ID" value="NZ_JYIJ01000014.1"/>
</dbReference>
<dbReference type="Pfam" id="PF00271">
    <property type="entry name" value="Helicase_C"/>
    <property type="match status" value="1"/>
</dbReference>
<dbReference type="Gene3D" id="3.40.50.300">
    <property type="entry name" value="P-loop containing nucleotide triphosphate hydrolases"/>
    <property type="match status" value="1"/>
</dbReference>